<proteinExistence type="predicted"/>
<protein>
    <submittedName>
        <fullName evidence="3">Uncharacterized protein</fullName>
    </submittedName>
</protein>
<feature type="region of interest" description="Disordered" evidence="1">
    <location>
        <begin position="863"/>
        <end position="894"/>
    </location>
</feature>
<dbReference type="OrthoDB" id="2684399at2759"/>
<reference evidence="3" key="1">
    <citation type="journal article" date="2020" name="New Phytol.">
        <title>Comparative genomics reveals dynamic genome evolution in host specialist ectomycorrhizal fungi.</title>
        <authorList>
            <person name="Lofgren L.A."/>
            <person name="Nguyen N.H."/>
            <person name="Vilgalys R."/>
            <person name="Ruytinx J."/>
            <person name="Liao H.L."/>
            <person name="Branco S."/>
            <person name="Kuo A."/>
            <person name="LaButti K."/>
            <person name="Lipzen A."/>
            <person name="Andreopoulos W."/>
            <person name="Pangilinan J."/>
            <person name="Riley R."/>
            <person name="Hundley H."/>
            <person name="Na H."/>
            <person name="Barry K."/>
            <person name="Grigoriev I.V."/>
            <person name="Stajich J.E."/>
            <person name="Kennedy P.G."/>
        </authorList>
    </citation>
    <scope>NUCLEOTIDE SEQUENCE</scope>
    <source>
        <strain evidence="3">DOB743</strain>
    </source>
</reference>
<feature type="region of interest" description="Disordered" evidence="1">
    <location>
        <begin position="505"/>
        <end position="548"/>
    </location>
</feature>
<sequence>MILRTVLDWYQHLPTSDVVQWLMQTLNSDVQYPMYYKLSRNQDHLRDLTLFSGIGWHVRPSQQKVKVKPLFCAHYPSELTFIEQGRCRAPYFTSLRASQNAFPFSVCPDQHVAHRSMFINSLNSLLIALHFDSVCNERLPDLPDTQTGPRHTNWHRHHHLRFDFPVIGPSKQTGTGTTVFVLIVLQSDPVWNDIRTGIDIGRGTHLSIIAHRKTKMPAAQWTTKEQYKWLQEQLPEYIALHGEDKDYAHFWAKTHLYWFKSWPERAALFPDIPIEIPLTEEQQAEELAAEKTRKVRLQTWFRWRTNASKKNRGLKKEISVFESALLPKSRAKSVEEIYMDMVYDERIKPLVAAEQEAGNVATAGRRMALGRKFCKELLEDESDEVKKEVREKYNKQKKVKKDMLHDKADDDDDDDETDADAIVKGIDDLPIICQRFARLIKKKTRFIVSFMCAGPDPRQNWNIVTLSCHPSETPAGNDFSQLCPDKDNTFLAAYQEYAELIFPPNKRNPLLPDVEDGDQTKELEGCNSGKESEDGEENGEGQRGDSIDWDNLGFASSSTGISDASPLGELNQSALYSETQAQCDASFVQAQPDASLEHAWDNIATVPPNSFSTLQSSVPGTVEALGLSFSHADLMALGYFGSDNTTQNLFSPAFSSSAPSFDTQYDTHTWNGANSDSQGWEMRSLSSFLSSPISAERSTATTEQDDALPQFTQQLPILPAANPPSPTEQDDTLPQFTQQLPILPAANPPSPTEGIQHLADTHAGAGLAKSKRKFKSKPATKVKHNPAMESTPIIAPMNTAKPKPKPKARPVAKLTETSHTAVDEGNPVAQRASKRIPIKSKRNDIADAIGSDGLTFVSIGKETQSVSEDARATKRPANSTVEGVISAKKKRTKA</sequence>
<dbReference type="EMBL" id="JABBWD010000016">
    <property type="protein sequence ID" value="KAG1778220.1"/>
    <property type="molecule type" value="Genomic_DNA"/>
</dbReference>
<evidence type="ECO:0000313" key="4">
    <source>
        <dbReference type="Proteomes" id="UP000714275"/>
    </source>
</evidence>
<organism evidence="3 4">
    <name type="scientific">Suillus placidus</name>
    <dbReference type="NCBI Taxonomy" id="48579"/>
    <lineage>
        <taxon>Eukaryota</taxon>
        <taxon>Fungi</taxon>
        <taxon>Dikarya</taxon>
        <taxon>Basidiomycota</taxon>
        <taxon>Agaricomycotina</taxon>
        <taxon>Agaricomycetes</taxon>
        <taxon>Agaricomycetidae</taxon>
        <taxon>Boletales</taxon>
        <taxon>Suillineae</taxon>
        <taxon>Suillaceae</taxon>
        <taxon>Suillus</taxon>
    </lineage>
</organism>
<dbReference type="EMBL" id="JABBWD010000074">
    <property type="protein sequence ID" value="KAG1769128.1"/>
    <property type="molecule type" value="Genomic_DNA"/>
</dbReference>
<dbReference type="AlphaFoldDB" id="A0A9P6ZXY9"/>
<dbReference type="Proteomes" id="UP000714275">
    <property type="component" value="Unassembled WGS sequence"/>
</dbReference>
<evidence type="ECO:0000313" key="3">
    <source>
        <dbReference type="EMBL" id="KAG1778220.1"/>
    </source>
</evidence>
<comment type="caution">
    <text evidence="3">The sequence shown here is derived from an EMBL/GenBank/DDBJ whole genome shotgun (WGS) entry which is preliminary data.</text>
</comment>
<feature type="region of interest" description="Disordered" evidence="1">
    <location>
        <begin position="795"/>
        <end position="836"/>
    </location>
</feature>
<evidence type="ECO:0000256" key="1">
    <source>
        <dbReference type="SAM" id="MobiDB-lite"/>
    </source>
</evidence>
<accession>A0A9P6ZXY9</accession>
<gene>
    <name evidence="3" type="ORF">EV702DRAFT_1196219</name>
    <name evidence="2" type="ORF">EV702DRAFT_1202992</name>
</gene>
<keyword evidence="4" id="KW-1185">Reference proteome</keyword>
<name>A0A9P6ZXY9_9AGAM</name>
<evidence type="ECO:0000313" key="2">
    <source>
        <dbReference type="EMBL" id="KAG1769128.1"/>
    </source>
</evidence>